<dbReference type="PANTHER" id="PTHR43877:SF2">
    <property type="entry name" value="AMINOALKYLPHOSPHONATE N-ACETYLTRANSFERASE-RELATED"/>
    <property type="match status" value="1"/>
</dbReference>
<evidence type="ECO:0000313" key="4">
    <source>
        <dbReference type="EMBL" id="GAA4114896.1"/>
    </source>
</evidence>
<accession>A0ABP7XFS3</accession>
<keyword evidence="5" id="KW-1185">Reference proteome</keyword>
<reference evidence="5" key="1">
    <citation type="journal article" date="2019" name="Int. J. Syst. Evol. Microbiol.">
        <title>The Global Catalogue of Microorganisms (GCM) 10K type strain sequencing project: providing services to taxonomists for standard genome sequencing and annotation.</title>
        <authorList>
            <consortium name="The Broad Institute Genomics Platform"/>
            <consortium name="The Broad Institute Genome Sequencing Center for Infectious Disease"/>
            <person name="Wu L."/>
            <person name="Ma J."/>
        </authorList>
    </citation>
    <scope>NUCLEOTIDE SEQUENCE [LARGE SCALE GENOMIC DNA]</scope>
    <source>
        <strain evidence="5">JCM 16703</strain>
    </source>
</reference>
<evidence type="ECO:0000256" key="1">
    <source>
        <dbReference type="ARBA" id="ARBA00022679"/>
    </source>
</evidence>
<proteinExistence type="predicted"/>
<gene>
    <name evidence="4" type="ORF">GCM10022215_13360</name>
</gene>
<dbReference type="PANTHER" id="PTHR43877">
    <property type="entry name" value="AMINOALKYLPHOSPHONATE N-ACETYLTRANSFERASE-RELATED-RELATED"/>
    <property type="match status" value="1"/>
</dbReference>
<dbReference type="InterPro" id="IPR050832">
    <property type="entry name" value="Bact_Acetyltransf"/>
</dbReference>
<dbReference type="InterPro" id="IPR000182">
    <property type="entry name" value="GNAT_dom"/>
</dbReference>
<dbReference type="PROSITE" id="PS51186">
    <property type="entry name" value="GNAT"/>
    <property type="match status" value="1"/>
</dbReference>
<protein>
    <submittedName>
        <fullName evidence="4">GNAT family N-acetyltransferase</fullName>
    </submittedName>
</protein>
<dbReference type="RefSeq" id="WP_344732501.1">
    <property type="nucleotide sequence ID" value="NZ_BAAAZH010000010.1"/>
</dbReference>
<evidence type="ECO:0000313" key="5">
    <source>
        <dbReference type="Proteomes" id="UP001501495"/>
    </source>
</evidence>
<evidence type="ECO:0000259" key="3">
    <source>
        <dbReference type="PROSITE" id="PS51186"/>
    </source>
</evidence>
<dbReference type="InterPro" id="IPR016181">
    <property type="entry name" value="Acyl_CoA_acyltransferase"/>
</dbReference>
<evidence type="ECO:0000256" key="2">
    <source>
        <dbReference type="ARBA" id="ARBA00023315"/>
    </source>
</evidence>
<dbReference type="Proteomes" id="UP001501495">
    <property type="component" value="Unassembled WGS sequence"/>
</dbReference>
<keyword evidence="2" id="KW-0012">Acyltransferase</keyword>
<dbReference type="Gene3D" id="3.40.630.30">
    <property type="match status" value="1"/>
</dbReference>
<feature type="domain" description="N-acetyltransferase" evidence="3">
    <location>
        <begin position="19"/>
        <end position="165"/>
    </location>
</feature>
<name>A0ABP7XFS3_9ACTN</name>
<dbReference type="SUPFAM" id="SSF55729">
    <property type="entry name" value="Acyl-CoA N-acyltransferases (Nat)"/>
    <property type="match status" value="1"/>
</dbReference>
<comment type="caution">
    <text evidence="4">The sequence shown here is derived from an EMBL/GenBank/DDBJ whole genome shotgun (WGS) entry which is preliminary data.</text>
</comment>
<dbReference type="EMBL" id="BAAAZH010000010">
    <property type="protein sequence ID" value="GAA4114896.1"/>
    <property type="molecule type" value="Genomic_DNA"/>
</dbReference>
<dbReference type="Pfam" id="PF00583">
    <property type="entry name" value="Acetyltransf_1"/>
    <property type="match status" value="1"/>
</dbReference>
<organism evidence="4 5">
    <name type="scientific">Nocardioides fonticola</name>
    <dbReference type="NCBI Taxonomy" id="450363"/>
    <lineage>
        <taxon>Bacteria</taxon>
        <taxon>Bacillati</taxon>
        <taxon>Actinomycetota</taxon>
        <taxon>Actinomycetes</taxon>
        <taxon>Propionibacteriales</taxon>
        <taxon>Nocardioidaceae</taxon>
        <taxon>Nocardioides</taxon>
    </lineage>
</organism>
<dbReference type="CDD" id="cd04301">
    <property type="entry name" value="NAT_SF"/>
    <property type="match status" value="1"/>
</dbReference>
<sequence>MEADDSEALDILEAGGRRFGVHRAQVDDVPALVALLSDDPLGSAREAASLEPYLRAFSEIDEDPRHLLTVFRDEEGAVVGTMQLTLVPGLSRGGAMRLQIEAVRVAQAARGTGLGGAMIQWAHRYGRSRGARLAQLTSDASREDAHRFYERLGYTASHVGFKRDL</sequence>
<keyword evidence="1" id="KW-0808">Transferase</keyword>